<evidence type="ECO:0000313" key="2">
    <source>
        <dbReference type="EMBL" id="GGA29845.1"/>
    </source>
</evidence>
<name>A0ABQ1FTT8_9GAMM</name>
<evidence type="ECO:0000313" key="3">
    <source>
        <dbReference type="Proteomes" id="UP000620046"/>
    </source>
</evidence>
<dbReference type="Proteomes" id="UP000620046">
    <property type="component" value="Unassembled WGS sequence"/>
</dbReference>
<protein>
    <submittedName>
        <fullName evidence="2">Uncharacterized protein</fullName>
    </submittedName>
</protein>
<feature type="transmembrane region" description="Helical" evidence="1">
    <location>
        <begin position="88"/>
        <end position="108"/>
    </location>
</feature>
<feature type="transmembrane region" description="Helical" evidence="1">
    <location>
        <begin position="18"/>
        <end position="37"/>
    </location>
</feature>
<keyword evidence="1" id="KW-0812">Transmembrane</keyword>
<sequence>MHQQEEVMDDRPFLRLRIASTTLVAVADLMLLAWQYFHGGVPSHHFFDRADMPAISNGWGGLLLPLMTWFLLGRVQKRIATQGDAAKRYALIGFVCALLFGVLLSVFFTLGDDTVSNSMFESLFVIALVAPIYRAEYLLGLVLGMAYTFGGVLPSIVGSVVAIITMVIYCFVRAGLLRVVAMLVGVAKRA</sequence>
<dbReference type="EMBL" id="BMJA01000001">
    <property type="protein sequence ID" value="GGA29845.1"/>
    <property type="molecule type" value="Genomic_DNA"/>
</dbReference>
<gene>
    <name evidence="2" type="ORF">GCM10010981_18470</name>
</gene>
<organism evidence="2 3">
    <name type="scientific">Dyella nitratireducens</name>
    <dbReference type="NCBI Taxonomy" id="1849580"/>
    <lineage>
        <taxon>Bacteria</taxon>
        <taxon>Pseudomonadati</taxon>
        <taxon>Pseudomonadota</taxon>
        <taxon>Gammaproteobacteria</taxon>
        <taxon>Lysobacterales</taxon>
        <taxon>Rhodanobacteraceae</taxon>
        <taxon>Dyella</taxon>
    </lineage>
</organism>
<keyword evidence="1" id="KW-1133">Transmembrane helix</keyword>
<reference evidence="3" key="1">
    <citation type="journal article" date="2019" name="Int. J. Syst. Evol. Microbiol.">
        <title>The Global Catalogue of Microorganisms (GCM) 10K type strain sequencing project: providing services to taxonomists for standard genome sequencing and annotation.</title>
        <authorList>
            <consortium name="The Broad Institute Genomics Platform"/>
            <consortium name="The Broad Institute Genome Sequencing Center for Infectious Disease"/>
            <person name="Wu L."/>
            <person name="Ma J."/>
        </authorList>
    </citation>
    <scope>NUCLEOTIDE SEQUENCE [LARGE SCALE GENOMIC DNA]</scope>
    <source>
        <strain evidence="3">CGMCC 1.15439</strain>
    </source>
</reference>
<accession>A0ABQ1FTT8</accession>
<keyword evidence="3" id="KW-1185">Reference proteome</keyword>
<keyword evidence="1" id="KW-0472">Membrane</keyword>
<evidence type="ECO:0000256" key="1">
    <source>
        <dbReference type="SAM" id="Phobius"/>
    </source>
</evidence>
<comment type="caution">
    <text evidence="2">The sequence shown here is derived from an EMBL/GenBank/DDBJ whole genome shotgun (WGS) entry which is preliminary data.</text>
</comment>
<proteinExistence type="predicted"/>
<feature type="transmembrane region" description="Helical" evidence="1">
    <location>
        <begin position="57"/>
        <end position="76"/>
    </location>
</feature>